<dbReference type="GeneID" id="23864349"/>
<organism evidence="2 3">
    <name type="scientific">Trypanosoma brucei gambiense (strain MHOM/CI/86/DAL972)</name>
    <dbReference type="NCBI Taxonomy" id="679716"/>
    <lineage>
        <taxon>Eukaryota</taxon>
        <taxon>Discoba</taxon>
        <taxon>Euglenozoa</taxon>
        <taxon>Kinetoplastea</taxon>
        <taxon>Metakinetoplastina</taxon>
        <taxon>Trypanosomatida</taxon>
        <taxon>Trypanosomatidae</taxon>
        <taxon>Trypanosoma</taxon>
    </lineage>
</organism>
<dbReference type="VEuPathDB" id="TriTrypDB:Tbg972.10.11680"/>
<gene>
    <name evidence="2" type="ORF">TbgDal_X11680</name>
</gene>
<evidence type="ECO:0000313" key="2">
    <source>
        <dbReference type="EMBL" id="CBH16073.1"/>
    </source>
</evidence>
<feature type="compositionally biased region" description="Basic residues" evidence="1">
    <location>
        <begin position="66"/>
        <end position="76"/>
    </location>
</feature>
<reference evidence="3" key="1">
    <citation type="journal article" date="2010" name="PLoS Negl. Trop. Dis.">
        <title>The genome sequence of Trypanosoma brucei gambiense, causative agent of chronic human african trypanosomiasis.</title>
        <authorList>
            <person name="Jackson A.P."/>
            <person name="Sanders M."/>
            <person name="Berry A."/>
            <person name="McQuillan J."/>
            <person name="Aslett M.A."/>
            <person name="Quail M.A."/>
            <person name="Chukualim B."/>
            <person name="Capewell P."/>
            <person name="MacLeod A."/>
            <person name="Melville S.E."/>
            <person name="Gibson W."/>
            <person name="Barry J.D."/>
            <person name="Berriman M."/>
            <person name="Hertz-Fowler C."/>
        </authorList>
    </citation>
    <scope>NUCLEOTIDE SEQUENCE [LARGE SCALE GENOMIC DNA]</scope>
    <source>
        <strain evidence="3">MHOM/CI/86/DAL972</strain>
    </source>
</reference>
<accession>D0A479</accession>
<dbReference type="Proteomes" id="UP000002316">
    <property type="component" value="Chromosome 10"/>
</dbReference>
<feature type="compositionally biased region" description="Basic and acidic residues" evidence="1">
    <location>
        <begin position="118"/>
        <end position="142"/>
    </location>
</feature>
<dbReference type="EMBL" id="FN554973">
    <property type="protein sequence ID" value="CBH16073.1"/>
    <property type="molecule type" value="Genomic_DNA"/>
</dbReference>
<name>D0A479_TRYB9</name>
<sequence>MLAKTKWHLPGAQSIRCPERAKAQRAKPDWSTRIPTPIANSLNDPNIHGMHLRLSVLEGEPPQLAVKKKTATRQARRVAPSSHTSVAETAARPYPPPPPNTHTQTHLGNFSCRPHLSSAKEKRETTSPPAEKKEKEKTHKEQQWGSQPPYTQVRKMATAGSQEARTARKCVGGSPGHRCG</sequence>
<evidence type="ECO:0000313" key="3">
    <source>
        <dbReference type="Proteomes" id="UP000002316"/>
    </source>
</evidence>
<dbReference type="AlphaFoldDB" id="D0A479"/>
<proteinExistence type="predicted"/>
<feature type="region of interest" description="Disordered" evidence="1">
    <location>
        <begin position="65"/>
        <end position="180"/>
    </location>
</feature>
<evidence type="ECO:0000256" key="1">
    <source>
        <dbReference type="SAM" id="MobiDB-lite"/>
    </source>
</evidence>
<feature type="compositionally biased region" description="Basic and acidic residues" evidence="1">
    <location>
        <begin position="18"/>
        <end position="30"/>
    </location>
</feature>
<protein>
    <submittedName>
        <fullName evidence="2">Uncharacterized protein</fullName>
    </submittedName>
</protein>
<feature type="region of interest" description="Disordered" evidence="1">
    <location>
        <begin position="18"/>
        <end position="45"/>
    </location>
</feature>
<dbReference type="RefSeq" id="XP_011778337.1">
    <property type="nucleotide sequence ID" value="XM_011780035.1"/>
</dbReference>
<dbReference type="KEGG" id="tbg:TbgDal_X11680"/>